<dbReference type="Pfam" id="PF20312">
    <property type="entry name" value="DUF6608"/>
    <property type="match status" value="1"/>
</dbReference>
<feature type="transmembrane region" description="Helical" evidence="1">
    <location>
        <begin position="103"/>
        <end position="125"/>
    </location>
</feature>
<proteinExistence type="predicted"/>
<feature type="transmembrane region" description="Helical" evidence="1">
    <location>
        <begin position="42"/>
        <end position="62"/>
    </location>
</feature>
<keyword evidence="1" id="KW-0812">Transmembrane</keyword>
<dbReference type="EMBL" id="PXZH01000001">
    <property type="protein sequence ID" value="RST90012.1"/>
    <property type="molecule type" value="Genomic_DNA"/>
</dbReference>
<feature type="transmembrane region" description="Helical" evidence="1">
    <location>
        <begin position="74"/>
        <end position="97"/>
    </location>
</feature>
<dbReference type="InterPro" id="IPR046716">
    <property type="entry name" value="DUF6608"/>
</dbReference>
<evidence type="ECO:0008006" key="4">
    <source>
        <dbReference type="Google" id="ProtNLM"/>
    </source>
</evidence>
<keyword evidence="1" id="KW-0472">Membrane</keyword>
<feature type="transmembrane region" description="Helical" evidence="1">
    <location>
        <begin position="12"/>
        <end position="30"/>
    </location>
</feature>
<accession>A0A3S0GEN2</accession>
<keyword evidence="1" id="KW-1133">Transmembrane helix</keyword>
<dbReference type="AlphaFoldDB" id="A0A3S0GEN2"/>
<comment type="caution">
    <text evidence="2">The sequence shown here is derived from an EMBL/GenBank/DDBJ whole genome shotgun (WGS) entry which is preliminary data.</text>
</comment>
<reference evidence="2 3" key="1">
    <citation type="submission" date="2018-03" db="EMBL/GenBank/DDBJ databases">
        <authorList>
            <person name="Gulvik C.A."/>
        </authorList>
    </citation>
    <scope>NUCLEOTIDE SEQUENCE [LARGE SCALE GENOMIC DNA]</scope>
    <source>
        <strain evidence="2 3">JCM 31581</strain>
    </source>
</reference>
<evidence type="ECO:0000313" key="2">
    <source>
        <dbReference type="EMBL" id="RST90012.1"/>
    </source>
</evidence>
<dbReference type="Proteomes" id="UP000277864">
    <property type="component" value="Unassembled WGS sequence"/>
</dbReference>
<organism evidence="2 3">
    <name type="scientific">Vagococcus humatus</name>
    <dbReference type="NCBI Taxonomy" id="1889241"/>
    <lineage>
        <taxon>Bacteria</taxon>
        <taxon>Bacillati</taxon>
        <taxon>Bacillota</taxon>
        <taxon>Bacilli</taxon>
        <taxon>Lactobacillales</taxon>
        <taxon>Enterococcaceae</taxon>
        <taxon>Vagococcus</taxon>
    </lineage>
</organism>
<evidence type="ECO:0000313" key="3">
    <source>
        <dbReference type="Proteomes" id="UP000277864"/>
    </source>
</evidence>
<evidence type="ECO:0000256" key="1">
    <source>
        <dbReference type="SAM" id="Phobius"/>
    </source>
</evidence>
<name>A0A3S0GEN2_9ENTE</name>
<protein>
    <recommendedName>
        <fullName evidence="4">DUF3021 domain-containing protein</fullName>
    </recommendedName>
</protein>
<gene>
    <name evidence="2" type="ORF">C7P63_02730</name>
</gene>
<sequence length="144" mass="15976">MQLINRKNSQLIWCVCYTVISLAGALLEIVTQKTVTPSQVNLLLIASLSGLAVGLLALYDWLSERFEQISPLGLFIIQYLLAVAVISLGMWLASFWVELHPKGYSQVLVSFSVPYGIGVVIYGTALKKATLKANQQLKELQHKR</sequence>
<dbReference type="RefSeq" id="WP_125942627.1">
    <property type="nucleotide sequence ID" value="NZ_PXZH01000001.1"/>
</dbReference>
<keyword evidence="3" id="KW-1185">Reference proteome</keyword>